<dbReference type="InterPro" id="IPR043502">
    <property type="entry name" value="DNA/RNA_pol_sf"/>
</dbReference>
<comment type="caution">
    <text evidence="2">The sequence shown here is derived from an EMBL/GenBank/DDBJ whole genome shotgun (WGS) entry which is preliminary data.</text>
</comment>
<evidence type="ECO:0000259" key="1">
    <source>
        <dbReference type="Pfam" id="PF17919"/>
    </source>
</evidence>
<gene>
    <name evidence="2" type="ORF">Sradi_5422000</name>
</gene>
<dbReference type="PANTHER" id="PTHR33064">
    <property type="entry name" value="POL PROTEIN"/>
    <property type="match status" value="1"/>
</dbReference>
<accession>A0AAW2L999</accession>
<evidence type="ECO:0000313" key="2">
    <source>
        <dbReference type="EMBL" id="KAL0315438.1"/>
    </source>
</evidence>
<reference evidence="2" key="1">
    <citation type="submission" date="2020-06" db="EMBL/GenBank/DDBJ databases">
        <authorList>
            <person name="Li T."/>
            <person name="Hu X."/>
            <person name="Zhang T."/>
            <person name="Song X."/>
            <person name="Zhang H."/>
            <person name="Dai N."/>
            <person name="Sheng W."/>
            <person name="Hou X."/>
            <person name="Wei L."/>
        </authorList>
    </citation>
    <scope>NUCLEOTIDE SEQUENCE</scope>
    <source>
        <strain evidence="2">G02</strain>
        <tissue evidence="2">Leaf</tissue>
    </source>
</reference>
<dbReference type="SUPFAM" id="SSF56672">
    <property type="entry name" value="DNA/RNA polymerases"/>
    <property type="match status" value="1"/>
</dbReference>
<dbReference type="InterPro" id="IPR041577">
    <property type="entry name" value="RT_RNaseH_2"/>
</dbReference>
<name>A0AAW2L999_SESRA</name>
<reference evidence="2" key="2">
    <citation type="journal article" date="2024" name="Plant">
        <title>Genomic evolution and insights into agronomic trait innovations of Sesamum species.</title>
        <authorList>
            <person name="Miao H."/>
            <person name="Wang L."/>
            <person name="Qu L."/>
            <person name="Liu H."/>
            <person name="Sun Y."/>
            <person name="Le M."/>
            <person name="Wang Q."/>
            <person name="Wei S."/>
            <person name="Zheng Y."/>
            <person name="Lin W."/>
            <person name="Duan Y."/>
            <person name="Cao H."/>
            <person name="Xiong S."/>
            <person name="Wang X."/>
            <person name="Wei L."/>
            <person name="Li C."/>
            <person name="Ma Q."/>
            <person name="Ju M."/>
            <person name="Zhao R."/>
            <person name="Li G."/>
            <person name="Mu C."/>
            <person name="Tian Q."/>
            <person name="Mei H."/>
            <person name="Zhang T."/>
            <person name="Gao T."/>
            <person name="Zhang H."/>
        </authorList>
    </citation>
    <scope>NUCLEOTIDE SEQUENCE</scope>
    <source>
        <strain evidence="2">G02</strain>
    </source>
</reference>
<organism evidence="2">
    <name type="scientific">Sesamum radiatum</name>
    <name type="common">Black benniseed</name>
    <dbReference type="NCBI Taxonomy" id="300843"/>
    <lineage>
        <taxon>Eukaryota</taxon>
        <taxon>Viridiplantae</taxon>
        <taxon>Streptophyta</taxon>
        <taxon>Embryophyta</taxon>
        <taxon>Tracheophyta</taxon>
        <taxon>Spermatophyta</taxon>
        <taxon>Magnoliopsida</taxon>
        <taxon>eudicotyledons</taxon>
        <taxon>Gunneridae</taxon>
        <taxon>Pentapetalae</taxon>
        <taxon>asterids</taxon>
        <taxon>lamiids</taxon>
        <taxon>Lamiales</taxon>
        <taxon>Pedaliaceae</taxon>
        <taxon>Sesamum</taxon>
    </lineage>
</organism>
<sequence>MWFPQVNRLLPPICASLCLYWGPLIDLFKSASFTRNPQALEAFAALQSAIISLPVLGLPNFSLPFDETTDASYIAVGAVLSQLHHPIAFFSKKLCLRMQSFSTYDRETFAITEAVRKWRHYLLSRKFCIFTEQHSLRSLLTQTIETPV</sequence>
<dbReference type="Gene3D" id="3.10.20.370">
    <property type="match status" value="1"/>
</dbReference>
<feature type="domain" description="Reverse transcriptase/retrotransposon-derived protein RNase H-like" evidence="1">
    <location>
        <begin position="37"/>
        <end position="128"/>
    </location>
</feature>
<protein>
    <submittedName>
        <fullName evidence="2">Retrovirus-related Pol polyprotein from transposon</fullName>
    </submittedName>
</protein>
<dbReference type="Pfam" id="PF17919">
    <property type="entry name" value="RT_RNaseH_2"/>
    <property type="match status" value="1"/>
</dbReference>
<dbReference type="PANTHER" id="PTHR33064:SF37">
    <property type="entry name" value="RIBONUCLEASE H"/>
    <property type="match status" value="1"/>
</dbReference>
<dbReference type="InterPro" id="IPR051320">
    <property type="entry name" value="Viral_Replic_Matur_Polypro"/>
</dbReference>
<dbReference type="AlphaFoldDB" id="A0AAW2L999"/>
<proteinExistence type="predicted"/>
<dbReference type="EMBL" id="JACGWJ010000025">
    <property type="protein sequence ID" value="KAL0315438.1"/>
    <property type="molecule type" value="Genomic_DNA"/>
</dbReference>